<evidence type="ECO:0000313" key="1">
    <source>
        <dbReference type="EMBL" id="KAH7934238.1"/>
    </source>
</evidence>
<evidence type="ECO:0000313" key="2">
    <source>
        <dbReference type="Proteomes" id="UP000821865"/>
    </source>
</evidence>
<reference evidence="1" key="1">
    <citation type="submission" date="2020-05" db="EMBL/GenBank/DDBJ databases">
        <title>Large-scale comparative analyses of tick genomes elucidate their genetic diversity and vector capacities.</title>
        <authorList>
            <person name="Jia N."/>
            <person name="Wang J."/>
            <person name="Shi W."/>
            <person name="Du L."/>
            <person name="Sun Y."/>
            <person name="Zhan W."/>
            <person name="Jiang J."/>
            <person name="Wang Q."/>
            <person name="Zhang B."/>
            <person name="Ji P."/>
            <person name="Sakyi L.B."/>
            <person name="Cui X."/>
            <person name="Yuan T."/>
            <person name="Jiang B."/>
            <person name="Yang W."/>
            <person name="Lam T.T.-Y."/>
            <person name="Chang Q."/>
            <person name="Ding S."/>
            <person name="Wang X."/>
            <person name="Zhu J."/>
            <person name="Ruan X."/>
            <person name="Zhao L."/>
            <person name="Wei J."/>
            <person name="Que T."/>
            <person name="Du C."/>
            <person name="Cheng J."/>
            <person name="Dai P."/>
            <person name="Han X."/>
            <person name="Huang E."/>
            <person name="Gao Y."/>
            <person name="Liu J."/>
            <person name="Shao H."/>
            <person name="Ye R."/>
            <person name="Li L."/>
            <person name="Wei W."/>
            <person name="Wang X."/>
            <person name="Wang C."/>
            <person name="Yang T."/>
            <person name="Huo Q."/>
            <person name="Li W."/>
            <person name="Guo W."/>
            <person name="Chen H."/>
            <person name="Zhou L."/>
            <person name="Ni X."/>
            <person name="Tian J."/>
            <person name="Zhou Y."/>
            <person name="Sheng Y."/>
            <person name="Liu T."/>
            <person name="Pan Y."/>
            <person name="Xia L."/>
            <person name="Li J."/>
            <person name="Zhao F."/>
            <person name="Cao W."/>
        </authorList>
    </citation>
    <scope>NUCLEOTIDE SEQUENCE</scope>
    <source>
        <strain evidence="1">Dsil-2018</strain>
    </source>
</reference>
<dbReference type="Proteomes" id="UP000821865">
    <property type="component" value="Chromosome 9"/>
</dbReference>
<comment type="caution">
    <text evidence="1">The sequence shown here is derived from an EMBL/GenBank/DDBJ whole genome shotgun (WGS) entry which is preliminary data.</text>
</comment>
<gene>
    <name evidence="1" type="ORF">HPB49_023539</name>
</gene>
<dbReference type="EMBL" id="CM023478">
    <property type="protein sequence ID" value="KAH7934238.1"/>
    <property type="molecule type" value="Genomic_DNA"/>
</dbReference>
<name>A0ACB8C5X0_DERSI</name>
<organism evidence="1 2">
    <name type="scientific">Dermacentor silvarum</name>
    <name type="common">Tick</name>
    <dbReference type="NCBI Taxonomy" id="543639"/>
    <lineage>
        <taxon>Eukaryota</taxon>
        <taxon>Metazoa</taxon>
        <taxon>Ecdysozoa</taxon>
        <taxon>Arthropoda</taxon>
        <taxon>Chelicerata</taxon>
        <taxon>Arachnida</taxon>
        <taxon>Acari</taxon>
        <taxon>Parasitiformes</taxon>
        <taxon>Ixodida</taxon>
        <taxon>Ixodoidea</taxon>
        <taxon>Ixodidae</taxon>
        <taxon>Rhipicephalinae</taxon>
        <taxon>Dermacentor</taxon>
    </lineage>
</organism>
<protein>
    <submittedName>
        <fullName evidence="1">Uncharacterized protein</fullName>
    </submittedName>
</protein>
<accession>A0ACB8C5X0</accession>
<proteinExistence type="predicted"/>
<sequence>MTSPKEINIVCLMTIVFYSATIQVSHAVSCPKPTNVQPLGIGHDSITFGWNATEYITSPSHCACVFPGVYAEVCSANVTPVACRAGLTALTSTAQNLKSRYAHTVCVQTQCSSSEFSDPVCREIFTFPAEPYESVTARRHSSSLDIRWRVPTEMQRWLDGYHTRWCSPSYCNVSEQILNGSHEGSLNLTGVETHLQYTLHLSGFSVIRSSGEKKRSVEASLVVYNVQTDGPTKIPFLIERIKGSTLLVTWPEPDANSRQFDNYIVSWWKVNQTGADGSPKRNQTLPATSTSFVINDLEPGATYHVSLSTDQEANTSQQRESARPQLLEKPDDVRVESRRSVTGSLASITWNPSLHCGQDSPVQSYTVKLCPLCHVGKEAQPAKCRSVSVKACAAKAVFARLADLCQYRVEVRALVRRDRGEVSDEGEPAVVYFRTPSAPASDLHRTPEGVRAEIQRSSNAGALVSVSWDVRNLAKEGSSAIRYFVNVCPACHEKSGTNQKECRSVAVPAIAGKAVLAGLKYLCEYTVEVRALADEVDGTRNETQPAALSLAAPVPNIPSLSDSLRAELSGGRVMVSWRKSAELGDYFVLYHVTLFRPTPRSVVRAIVDGTEKTFDGLEPRENYTVAVTACLSWGQRQKCGGNATLEFETLPREPVGDFLSLTVAAASSTELQVSWNTKSEDDNVKWYEITWWMPRSYEASPPTIGKSTIFTHKNEITIDGLEPYATYAVQVVAVCERRNITWRHPSAIASAITYHKGLARVSNIALTNSNCTPSLCDISVAWKSKSITPQAPVVQLEYHVTLCIGSDLVDNNCRNETVPGGRSYVTFSGVKTFAALFVTVRPVIKMQSAVIEGDVSVARGRSCTPRIPGVEEVTVVEITGTSAHASWPKVNELDGVDGGYYGVVVTMHPQNEDEEAVSIEHSRRQYDTTTKERQTAVANSTERDDVVLRNVSTSDAVIDLLGLKPWRNYTITVTPGVIGSGLAIVGDSASKVFETPAERKLKYTEFHIPVFSEHEFQWFPVN</sequence>
<keyword evidence="2" id="KW-1185">Reference proteome</keyword>